<dbReference type="Proteomes" id="UP001172386">
    <property type="component" value="Unassembled WGS sequence"/>
</dbReference>
<protein>
    <submittedName>
        <fullName evidence="1">Uncharacterized protein</fullName>
    </submittedName>
</protein>
<sequence>MLQKAISVQLFLVLITLLYPAYDYVQLDGRNVVSRRYVLEDGAQTPHKPCMRQMSLPADEVLGRYEVRKVGLTESKDRIRSLEEMNHGLLSVLRQLASSTALHADLQSEVKDTVSKYSDENSALTDAELHSQTQPSRTSFPQSERRGQHDEEHETTNAGYSETRQGDLSQPPAWDAVRDELENDRQLLESLIGALRVAHPQQIRSLVNLFRSNVPRHDIQAYLDESFEGLDPILQLDASTRVGEVYDSVPSPRKHRYRTGRIQDLMNPPLAVPAKPWTTVTDNDDFVSHLMSLWFTWAHPWWQWVDGALFLEAMKAGDSNSPICTPYLVNMILADACLLDYMGPNEIEPNLDLREQFYTEGKRQLEMEKGEISLALVQAMGVQWTYLNTNGQDKIGTPILHQQIFMAKDLGKWRRRLDRERTFPPETLAKIDQSLDRLSWAIYALNSFTLLSFPKAQVLSRPDQPKPAQNHDATLQSDWMPYPKHGNIRMSFHAECHFGAFLSLAESACQGEAVFSEQGDSWSAGSMTRFLHRYIELQQWPERLPDCMKLSTITLPHIAALHAMHQWVIIVMSKQAAAASAGQARRPEIATTASSDDQGHWRSIAISSAITIGNLMEAQCVNWGMDHFPVIILQPVTLALFTLLEDLGPSENRSAFISLCITLRAATRRFRAARGILGRVHSTAKQNRVTLPQETERLFHIRNIEAQSEVVSETDDIGIDYLLEKWVDLEF</sequence>
<proteinExistence type="predicted"/>
<dbReference type="EMBL" id="JAPDRQ010000001">
    <property type="protein sequence ID" value="KAJ9664785.1"/>
    <property type="molecule type" value="Genomic_DNA"/>
</dbReference>
<reference evidence="1" key="1">
    <citation type="submission" date="2022-10" db="EMBL/GenBank/DDBJ databases">
        <title>Culturing micro-colonial fungi from biological soil crusts in the Mojave desert and describing Neophaeococcomyces mojavensis, and introducing the new genera and species Taxawa tesnikishii.</title>
        <authorList>
            <person name="Kurbessoian T."/>
            <person name="Stajich J.E."/>
        </authorList>
    </citation>
    <scope>NUCLEOTIDE SEQUENCE</scope>
    <source>
        <strain evidence="1">JES_112</strain>
    </source>
</reference>
<organism evidence="1 2">
    <name type="scientific">Neophaeococcomyces mojaviensis</name>
    <dbReference type="NCBI Taxonomy" id="3383035"/>
    <lineage>
        <taxon>Eukaryota</taxon>
        <taxon>Fungi</taxon>
        <taxon>Dikarya</taxon>
        <taxon>Ascomycota</taxon>
        <taxon>Pezizomycotina</taxon>
        <taxon>Eurotiomycetes</taxon>
        <taxon>Chaetothyriomycetidae</taxon>
        <taxon>Chaetothyriales</taxon>
        <taxon>Chaetothyriales incertae sedis</taxon>
        <taxon>Neophaeococcomyces</taxon>
    </lineage>
</organism>
<accession>A0ACC3AL27</accession>
<evidence type="ECO:0000313" key="2">
    <source>
        <dbReference type="Proteomes" id="UP001172386"/>
    </source>
</evidence>
<name>A0ACC3AL27_9EURO</name>
<gene>
    <name evidence="1" type="ORF">H2198_000131</name>
</gene>
<keyword evidence="2" id="KW-1185">Reference proteome</keyword>
<comment type="caution">
    <text evidence="1">The sequence shown here is derived from an EMBL/GenBank/DDBJ whole genome shotgun (WGS) entry which is preliminary data.</text>
</comment>
<evidence type="ECO:0000313" key="1">
    <source>
        <dbReference type="EMBL" id="KAJ9664785.1"/>
    </source>
</evidence>